<feature type="domain" description="Exonuclease VII large subunit C-terminal" evidence="7">
    <location>
        <begin position="127"/>
        <end position="305"/>
    </location>
</feature>
<evidence type="ECO:0000256" key="1">
    <source>
        <dbReference type="ARBA" id="ARBA00022490"/>
    </source>
</evidence>
<keyword evidence="10" id="KW-1185">Reference proteome</keyword>
<proteinExistence type="inferred from homology"/>
<comment type="catalytic activity">
    <reaction evidence="5 6">
        <text>Exonucleolytic cleavage in either 5'- to 3'- or 3'- to 5'-direction to yield nucleoside 5'-phosphates.</text>
        <dbReference type="EC" id="3.1.11.6"/>
    </reaction>
</comment>
<evidence type="ECO:0000313" key="9">
    <source>
        <dbReference type="EMBL" id="MCQ4813458.1"/>
    </source>
</evidence>
<dbReference type="Proteomes" id="UP001205919">
    <property type="component" value="Unassembled WGS sequence"/>
</dbReference>
<protein>
    <recommendedName>
        <fullName evidence="5">Exodeoxyribonuclease 7 large subunit</fullName>
        <ecNumber evidence="5">3.1.11.6</ecNumber>
    </recommendedName>
    <alternativeName>
        <fullName evidence="5">Exodeoxyribonuclease VII large subunit</fullName>
        <shortName evidence="5">Exonuclease VII large subunit</shortName>
    </alternativeName>
</protein>
<reference evidence="9 10" key="1">
    <citation type="submission" date="2022-06" db="EMBL/GenBank/DDBJ databases">
        <title>Isolation of gut microbiota from human fecal samples.</title>
        <authorList>
            <person name="Pamer E.G."/>
            <person name="Barat B."/>
            <person name="Waligurski E."/>
            <person name="Medina S."/>
            <person name="Paddock L."/>
            <person name="Mostad J."/>
        </authorList>
    </citation>
    <scope>NUCLEOTIDE SEQUENCE [LARGE SCALE GENOMIC DNA]</scope>
    <source>
        <strain evidence="9 10">DFI.9.90</strain>
    </source>
</reference>
<dbReference type="GO" id="GO:0009318">
    <property type="term" value="C:exodeoxyribonuclease VII complex"/>
    <property type="evidence" value="ECO:0007669"/>
    <property type="project" value="UniProtKB-UniRule"/>
</dbReference>
<evidence type="ECO:0000259" key="8">
    <source>
        <dbReference type="Pfam" id="PF13742"/>
    </source>
</evidence>
<comment type="subcellular location">
    <subcellularLocation>
        <location evidence="5 6">Cytoplasm</location>
    </subcellularLocation>
</comment>
<name>A0AAW5K3X5_9BACT</name>
<dbReference type="GO" id="GO:0008855">
    <property type="term" value="F:exodeoxyribonuclease VII activity"/>
    <property type="evidence" value="ECO:0007669"/>
    <property type="project" value="UniProtKB-UniRule"/>
</dbReference>
<dbReference type="PANTHER" id="PTHR30008">
    <property type="entry name" value="EXODEOXYRIBONUCLEASE 7 LARGE SUBUNIT"/>
    <property type="match status" value="1"/>
</dbReference>
<feature type="domain" description="OB-fold nucleic acid binding" evidence="8">
    <location>
        <begin position="10"/>
        <end position="102"/>
    </location>
</feature>
<evidence type="ECO:0000256" key="5">
    <source>
        <dbReference type="HAMAP-Rule" id="MF_00378"/>
    </source>
</evidence>
<dbReference type="GO" id="GO:0003676">
    <property type="term" value="F:nucleic acid binding"/>
    <property type="evidence" value="ECO:0007669"/>
    <property type="project" value="InterPro"/>
</dbReference>
<comment type="similarity">
    <text evidence="5 6">Belongs to the XseA family.</text>
</comment>
<gene>
    <name evidence="5 9" type="primary">xseA</name>
    <name evidence="9" type="ORF">NE630_03345</name>
</gene>
<keyword evidence="1 5" id="KW-0963">Cytoplasm</keyword>
<accession>A0AAW5K3X5</accession>
<dbReference type="NCBIfam" id="TIGR00237">
    <property type="entry name" value="xseA"/>
    <property type="match status" value="1"/>
</dbReference>
<dbReference type="CDD" id="cd04489">
    <property type="entry name" value="ExoVII_LU_OBF"/>
    <property type="match status" value="1"/>
</dbReference>
<organism evidence="9 10">
    <name type="scientific">Cloacibacillus evryensis</name>
    <dbReference type="NCBI Taxonomy" id="508460"/>
    <lineage>
        <taxon>Bacteria</taxon>
        <taxon>Thermotogati</taxon>
        <taxon>Synergistota</taxon>
        <taxon>Synergistia</taxon>
        <taxon>Synergistales</taxon>
        <taxon>Synergistaceae</taxon>
        <taxon>Cloacibacillus</taxon>
    </lineage>
</organism>
<dbReference type="InterPro" id="IPR003753">
    <property type="entry name" value="Exonuc_VII_L"/>
</dbReference>
<evidence type="ECO:0000256" key="6">
    <source>
        <dbReference type="RuleBase" id="RU004355"/>
    </source>
</evidence>
<sequence>MNSSKNVIVTVDEMTASVREALFREPSLQNLSVRGELLGFKLHTSGHAYFTLLGANSRVACVLFRSYANSVLVWPKDGDEVLVRGKIDVYGARGSYQIYATTLLPLGAGAKARAKEALRLRLEQEGIFDSRLKRPLPRYPERVAVITSPTGAALQDILKLHSLRFPCAELIVIPSLMQGLGAPEEIVRAFELARRIRGLSCVMLARGGGNRDDLDIFDNESVVRAIRLSPVPVITGLGHQIDSTLADMAADAAAPTPSGAAERLFPDGKALDTALLSAARNMRGRLETRIGFMDKNVAATKERLDRDIVRGHLQPAADFAARAADSIRDAISRRLRDECSGLAAFAARLANLSPLSLLAKGYSICTDLTGTVIRSAASLKAGCAVRIILNDGSAEAVVKEVSNKTFSRGAE</sequence>
<comment type="subunit">
    <text evidence="5">Heterooligomer composed of large and small subunits.</text>
</comment>
<dbReference type="InterPro" id="IPR025824">
    <property type="entry name" value="OB-fold_nuc-bd_dom"/>
</dbReference>
<dbReference type="PANTHER" id="PTHR30008:SF0">
    <property type="entry name" value="EXODEOXYRIBONUCLEASE 7 LARGE SUBUNIT"/>
    <property type="match status" value="1"/>
</dbReference>
<dbReference type="Pfam" id="PF02601">
    <property type="entry name" value="Exonuc_VII_L"/>
    <property type="match status" value="1"/>
</dbReference>
<comment type="caution">
    <text evidence="9">The sequence shown here is derived from an EMBL/GenBank/DDBJ whole genome shotgun (WGS) entry which is preliminary data.</text>
</comment>
<dbReference type="EC" id="3.1.11.6" evidence="5"/>
<comment type="function">
    <text evidence="5">Bidirectionally degrades single-stranded DNA into large acid-insoluble oligonucleotides, which are then degraded further into small acid-soluble oligonucleotides.</text>
</comment>
<dbReference type="AlphaFoldDB" id="A0AAW5K3X5"/>
<evidence type="ECO:0000256" key="3">
    <source>
        <dbReference type="ARBA" id="ARBA00022801"/>
    </source>
</evidence>
<evidence type="ECO:0000313" key="10">
    <source>
        <dbReference type="Proteomes" id="UP001205919"/>
    </source>
</evidence>
<dbReference type="HAMAP" id="MF_00378">
    <property type="entry name" value="Exonuc_7_L"/>
    <property type="match status" value="1"/>
</dbReference>
<keyword evidence="4 5" id="KW-0269">Exonuclease</keyword>
<evidence type="ECO:0000256" key="4">
    <source>
        <dbReference type="ARBA" id="ARBA00022839"/>
    </source>
</evidence>
<dbReference type="Pfam" id="PF13742">
    <property type="entry name" value="tRNA_anti_2"/>
    <property type="match status" value="1"/>
</dbReference>
<dbReference type="InterPro" id="IPR020579">
    <property type="entry name" value="Exonuc_VII_lsu_C"/>
</dbReference>
<dbReference type="RefSeq" id="WP_256181494.1">
    <property type="nucleotide sequence ID" value="NZ_DBEWVB010000071.1"/>
</dbReference>
<dbReference type="GO" id="GO:0005737">
    <property type="term" value="C:cytoplasm"/>
    <property type="evidence" value="ECO:0007669"/>
    <property type="project" value="UniProtKB-SubCell"/>
</dbReference>
<evidence type="ECO:0000256" key="2">
    <source>
        <dbReference type="ARBA" id="ARBA00022722"/>
    </source>
</evidence>
<dbReference type="GO" id="GO:0006308">
    <property type="term" value="P:DNA catabolic process"/>
    <property type="evidence" value="ECO:0007669"/>
    <property type="project" value="UniProtKB-UniRule"/>
</dbReference>
<evidence type="ECO:0000259" key="7">
    <source>
        <dbReference type="Pfam" id="PF02601"/>
    </source>
</evidence>
<keyword evidence="3 5" id="KW-0378">Hydrolase</keyword>
<dbReference type="EMBL" id="JANFYT010000005">
    <property type="protein sequence ID" value="MCQ4813458.1"/>
    <property type="molecule type" value="Genomic_DNA"/>
</dbReference>
<keyword evidence="2 5" id="KW-0540">Nuclease</keyword>